<keyword evidence="4 8" id="KW-0554">One-carbon metabolism</keyword>
<dbReference type="Proteomes" id="UP001596060">
    <property type="component" value="Unassembled WGS sequence"/>
</dbReference>
<dbReference type="EC" id="1.5.1.3" evidence="3 8"/>
<dbReference type="PROSITE" id="PS00075">
    <property type="entry name" value="DHFR_1"/>
    <property type="match status" value="1"/>
</dbReference>
<dbReference type="EMBL" id="JBHSLU010000063">
    <property type="protein sequence ID" value="MFC5507555.1"/>
    <property type="molecule type" value="Genomic_DNA"/>
</dbReference>
<dbReference type="GO" id="GO:0004146">
    <property type="term" value="F:dihydrofolate reductase activity"/>
    <property type="evidence" value="ECO:0007669"/>
    <property type="project" value="UniProtKB-EC"/>
</dbReference>
<evidence type="ECO:0000256" key="6">
    <source>
        <dbReference type="ARBA" id="ARBA00023002"/>
    </source>
</evidence>
<evidence type="ECO:0000256" key="3">
    <source>
        <dbReference type="ARBA" id="ARBA00012856"/>
    </source>
</evidence>
<dbReference type="PRINTS" id="PR00070">
    <property type="entry name" value="DHFR"/>
</dbReference>
<dbReference type="PANTHER" id="PTHR48069:SF3">
    <property type="entry name" value="DIHYDROFOLATE REDUCTASE"/>
    <property type="match status" value="1"/>
</dbReference>
<comment type="function">
    <text evidence="7 8">Key enzyme in folate metabolism. Catalyzes an essential reaction for de novo glycine and purine synthesis, and for DNA precursor synthesis.</text>
</comment>
<dbReference type="InterPro" id="IPR001796">
    <property type="entry name" value="DHFR_dom"/>
</dbReference>
<accession>A0ABW0P545</accession>
<keyword evidence="12" id="KW-1185">Reference proteome</keyword>
<dbReference type="Pfam" id="PF00186">
    <property type="entry name" value="DHFR_1"/>
    <property type="match status" value="1"/>
</dbReference>
<evidence type="ECO:0000256" key="2">
    <source>
        <dbReference type="ARBA" id="ARBA00009539"/>
    </source>
</evidence>
<dbReference type="InterPro" id="IPR024072">
    <property type="entry name" value="DHFR-like_dom_sf"/>
</dbReference>
<keyword evidence="6 8" id="KW-0560">Oxidoreductase</keyword>
<dbReference type="PIRSF" id="PIRSF000194">
    <property type="entry name" value="DHFR"/>
    <property type="match status" value="1"/>
</dbReference>
<comment type="catalytic activity">
    <reaction evidence="8">
        <text>(6S)-5,6,7,8-tetrahydrofolate + NADP(+) = 7,8-dihydrofolate + NADPH + H(+)</text>
        <dbReference type="Rhea" id="RHEA:15009"/>
        <dbReference type="ChEBI" id="CHEBI:15378"/>
        <dbReference type="ChEBI" id="CHEBI:57451"/>
        <dbReference type="ChEBI" id="CHEBI:57453"/>
        <dbReference type="ChEBI" id="CHEBI:57783"/>
        <dbReference type="ChEBI" id="CHEBI:58349"/>
        <dbReference type="EC" id="1.5.1.3"/>
    </reaction>
</comment>
<evidence type="ECO:0000256" key="1">
    <source>
        <dbReference type="ARBA" id="ARBA00004903"/>
    </source>
</evidence>
<reference evidence="12" key="1">
    <citation type="journal article" date="2019" name="Int. J. Syst. Evol. Microbiol.">
        <title>The Global Catalogue of Microorganisms (GCM) 10K type strain sequencing project: providing services to taxonomists for standard genome sequencing and annotation.</title>
        <authorList>
            <consortium name="The Broad Institute Genomics Platform"/>
            <consortium name="The Broad Institute Genome Sequencing Center for Infectious Disease"/>
            <person name="Wu L."/>
            <person name="Ma J."/>
        </authorList>
    </citation>
    <scope>NUCLEOTIDE SEQUENCE [LARGE SCALE GENOMIC DNA]</scope>
    <source>
        <strain evidence="12">CCUG 43117</strain>
    </source>
</reference>
<name>A0ABW0P545_9HYPH</name>
<evidence type="ECO:0000256" key="8">
    <source>
        <dbReference type="PIRNR" id="PIRNR000194"/>
    </source>
</evidence>
<gene>
    <name evidence="11" type="ORF">ACFPN9_20135</name>
</gene>
<dbReference type="SUPFAM" id="SSF53597">
    <property type="entry name" value="Dihydrofolate reductase-like"/>
    <property type="match status" value="1"/>
</dbReference>
<proteinExistence type="inferred from homology"/>
<dbReference type="Gene3D" id="3.40.430.10">
    <property type="entry name" value="Dihydrofolate Reductase, subunit A"/>
    <property type="match status" value="1"/>
</dbReference>
<dbReference type="InterPro" id="IPR017925">
    <property type="entry name" value="DHFR_CS"/>
</dbReference>
<dbReference type="PANTHER" id="PTHR48069">
    <property type="entry name" value="DIHYDROFOLATE REDUCTASE"/>
    <property type="match status" value="1"/>
</dbReference>
<evidence type="ECO:0000256" key="5">
    <source>
        <dbReference type="ARBA" id="ARBA00022857"/>
    </source>
</evidence>
<evidence type="ECO:0000256" key="7">
    <source>
        <dbReference type="ARBA" id="ARBA00025067"/>
    </source>
</evidence>
<comment type="caution">
    <text evidence="11">The sequence shown here is derived from an EMBL/GenBank/DDBJ whole genome shotgun (WGS) entry which is preliminary data.</text>
</comment>
<evidence type="ECO:0000259" key="10">
    <source>
        <dbReference type="PROSITE" id="PS51330"/>
    </source>
</evidence>
<evidence type="ECO:0000313" key="12">
    <source>
        <dbReference type="Proteomes" id="UP001596060"/>
    </source>
</evidence>
<evidence type="ECO:0000313" key="11">
    <source>
        <dbReference type="EMBL" id="MFC5507555.1"/>
    </source>
</evidence>
<protein>
    <recommendedName>
        <fullName evidence="3 8">Dihydrofolate reductase</fullName>
        <ecNumber evidence="3 8">1.5.1.3</ecNumber>
    </recommendedName>
</protein>
<keyword evidence="5 8" id="KW-0521">NADP</keyword>
<evidence type="ECO:0000256" key="9">
    <source>
        <dbReference type="RuleBase" id="RU004474"/>
    </source>
</evidence>
<dbReference type="CDD" id="cd00209">
    <property type="entry name" value="DHFR"/>
    <property type="match status" value="1"/>
</dbReference>
<comment type="similarity">
    <text evidence="2 8 9">Belongs to the dihydrofolate reductase family.</text>
</comment>
<dbReference type="InterPro" id="IPR012259">
    <property type="entry name" value="DHFR"/>
</dbReference>
<evidence type="ECO:0000256" key="4">
    <source>
        <dbReference type="ARBA" id="ARBA00022563"/>
    </source>
</evidence>
<organism evidence="11 12">
    <name type="scientific">Bosea massiliensis</name>
    <dbReference type="NCBI Taxonomy" id="151419"/>
    <lineage>
        <taxon>Bacteria</taxon>
        <taxon>Pseudomonadati</taxon>
        <taxon>Pseudomonadota</taxon>
        <taxon>Alphaproteobacteria</taxon>
        <taxon>Hyphomicrobiales</taxon>
        <taxon>Boseaceae</taxon>
        <taxon>Bosea</taxon>
    </lineage>
</organism>
<dbReference type="PROSITE" id="PS51330">
    <property type="entry name" value="DHFR_2"/>
    <property type="match status" value="1"/>
</dbReference>
<feature type="domain" description="DHFR" evidence="10">
    <location>
        <begin position="23"/>
        <end position="183"/>
    </location>
</feature>
<comment type="pathway">
    <text evidence="1 8">Cofactor biosynthesis; tetrahydrofolate biosynthesis; 5,6,7,8-tetrahydrofolate from 7,8-dihydrofolate: step 1/1.</text>
</comment>
<sequence>MTRTRRSRRRSQCREIGAKRPVKITLIAAMAQNRVIGASGALPWNLPEDLKHFRRATWGKPMIMGRVTYDSIGRPLPNRQTIVLTRSLVEISGCFVAPSFDNAMETARELAWAMGVDEITVVGGEQIYRLAMPQADRILLTVVQRSVDGDAIFPEIPTDQYELVKSRSAKDGEEELAFLEYQKIA</sequence>